<accession>A0A1U7VRT7</accession>
<sequence>MDPLKYIFQKPMPTGRLAKWQILLTEFDIVYVTCTTMKAQALIDHLVENLVDDEYMPLSTYFPNEEVNSIDEVVLDDNLVWKIYFDGAVNIKGVGIRAILISPIGHHYPATTRLRFFCTNNTIEYEACIMGLKMAIDLDVHELLVMGDSDLLIWQAQGEWETLDIKLIPYRQCVQELSKRFKSIKFREYPEHAKADKKRTIRRLAGGFFLNEEILYKRTPDSNLLRCIDATEVERIMSEVHSGEVCEQFKIVHHHSTPYRPKANGVVEAANKNIKKILRKMIQGSRKWHKKLPFALLGYCTTVRTSVGATPYLLVYGTETVIPAEVEIPSLRIIVESKIEDNEWVKTRLEQLMLINEKRLEAV</sequence>
<dbReference type="InterPro" id="IPR002156">
    <property type="entry name" value="RNaseH_domain"/>
</dbReference>
<dbReference type="PANTHER" id="PTHR48475:SF1">
    <property type="entry name" value="RNASE H TYPE-1 DOMAIN-CONTAINING PROTEIN"/>
    <property type="match status" value="1"/>
</dbReference>
<evidence type="ECO:0000313" key="2">
    <source>
        <dbReference type="Proteomes" id="UP000189701"/>
    </source>
</evidence>
<dbReference type="Proteomes" id="UP000189701">
    <property type="component" value="Unplaced"/>
</dbReference>
<evidence type="ECO:0000313" key="3">
    <source>
        <dbReference type="RefSeq" id="XP_009770607.1"/>
    </source>
</evidence>
<name>A0A1U7VRT7_NICSY</name>
<dbReference type="PROSITE" id="PS50994">
    <property type="entry name" value="INTEGRASE"/>
    <property type="match status" value="1"/>
</dbReference>
<dbReference type="PANTHER" id="PTHR48475">
    <property type="entry name" value="RIBONUCLEASE H"/>
    <property type="match status" value="1"/>
</dbReference>
<dbReference type="GO" id="GO:0015074">
    <property type="term" value="P:DNA integration"/>
    <property type="evidence" value="ECO:0007669"/>
    <property type="project" value="InterPro"/>
</dbReference>
<feature type="domain" description="Integrase catalytic" evidence="1">
    <location>
        <begin position="244"/>
        <end position="319"/>
    </location>
</feature>
<proteinExistence type="predicted"/>
<dbReference type="CDD" id="cd09279">
    <property type="entry name" value="RNase_HI_like"/>
    <property type="match status" value="1"/>
</dbReference>
<dbReference type="AlphaFoldDB" id="A0A1U7VRT7"/>
<dbReference type="InterPro" id="IPR036397">
    <property type="entry name" value="RNaseH_sf"/>
</dbReference>
<dbReference type="Pfam" id="PF13456">
    <property type="entry name" value="RVT_3"/>
    <property type="match status" value="1"/>
</dbReference>
<dbReference type="SUPFAM" id="SSF53098">
    <property type="entry name" value="Ribonuclease H-like"/>
    <property type="match status" value="2"/>
</dbReference>
<keyword evidence="2" id="KW-1185">Reference proteome</keyword>
<dbReference type="eggNOG" id="KOG0017">
    <property type="taxonomic scope" value="Eukaryota"/>
</dbReference>
<gene>
    <name evidence="3" type="primary">LOC104221278</name>
</gene>
<protein>
    <submittedName>
        <fullName evidence="3">Uncharacterized protein LOC104221278</fullName>
    </submittedName>
</protein>
<dbReference type="InterPro" id="IPR012337">
    <property type="entry name" value="RNaseH-like_sf"/>
</dbReference>
<dbReference type="RefSeq" id="XP_009770607.1">
    <property type="nucleotide sequence ID" value="XM_009772305.1"/>
</dbReference>
<dbReference type="OrthoDB" id="1267826at2759"/>
<reference evidence="2" key="1">
    <citation type="journal article" date="2013" name="Genome Biol.">
        <title>Reference genomes and transcriptomes of Nicotiana sylvestris and Nicotiana tomentosiformis.</title>
        <authorList>
            <person name="Sierro N."/>
            <person name="Battey J.N."/>
            <person name="Ouadi S."/>
            <person name="Bovet L."/>
            <person name="Goepfert S."/>
            <person name="Bakaher N."/>
            <person name="Peitsch M.C."/>
            <person name="Ivanov N.V."/>
        </authorList>
    </citation>
    <scope>NUCLEOTIDE SEQUENCE [LARGE SCALE GENOMIC DNA]</scope>
</reference>
<evidence type="ECO:0000259" key="1">
    <source>
        <dbReference type="PROSITE" id="PS50994"/>
    </source>
</evidence>
<dbReference type="GO" id="GO:0003676">
    <property type="term" value="F:nucleic acid binding"/>
    <property type="evidence" value="ECO:0007669"/>
    <property type="project" value="InterPro"/>
</dbReference>
<reference evidence="3" key="2">
    <citation type="submission" date="2025-08" db="UniProtKB">
        <authorList>
            <consortium name="RefSeq"/>
        </authorList>
    </citation>
    <scope>IDENTIFICATION</scope>
    <source>
        <tissue evidence="3">Leaf</tissue>
    </source>
</reference>
<dbReference type="GO" id="GO:0004523">
    <property type="term" value="F:RNA-DNA hybrid ribonuclease activity"/>
    <property type="evidence" value="ECO:0007669"/>
    <property type="project" value="InterPro"/>
</dbReference>
<dbReference type="InterPro" id="IPR001584">
    <property type="entry name" value="Integrase_cat-core"/>
</dbReference>
<feature type="non-terminal residue" evidence="3">
    <location>
        <position position="363"/>
    </location>
</feature>
<organism evidence="2 3">
    <name type="scientific">Nicotiana sylvestris</name>
    <name type="common">Wood tobacco</name>
    <name type="synonym">South American tobacco</name>
    <dbReference type="NCBI Taxonomy" id="4096"/>
    <lineage>
        <taxon>Eukaryota</taxon>
        <taxon>Viridiplantae</taxon>
        <taxon>Streptophyta</taxon>
        <taxon>Embryophyta</taxon>
        <taxon>Tracheophyta</taxon>
        <taxon>Spermatophyta</taxon>
        <taxon>Magnoliopsida</taxon>
        <taxon>eudicotyledons</taxon>
        <taxon>Gunneridae</taxon>
        <taxon>Pentapetalae</taxon>
        <taxon>asterids</taxon>
        <taxon>lamiids</taxon>
        <taxon>Solanales</taxon>
        <taxon>Solanaceae</taxon>
        <taxon>Nicotianoideae</taxon>
        <taxon>Nicotianeae</taxon>
        <taxon>Nicotiana</taxon>
    </lineage>
</organism>
<dbReference type="Gene3D" id="3.30.420.10">
    <property type="entry name" value="Ribonuclease H-like superfamily/Ribonuclease H"/>
    <property type="match status" value="2"/>
</dbReference>